<feature type="transmembrane region" description="Helical" evidence="10">
    <location>
        <begin position="359"/>
        <end position="377"/>
    </location>
</feature>
<gene>
    <name evidence="11" type="ORF">IAC74_00090</name>
</gene>
<feature type="transmembrane region" description="Helical" evidence="10">
    <location>
        <begin position="138"/>
        <end position="159"/>
    </location>
</feature>
<protein>
    <recommendedName>
        <fullName evidence="3">Multidrug export protein MepA</fullName>
    </recommendedName>
</protein>
<keyword evidence="5" id="KW-1003">Cell membrane</keyword>
<comment type="similarity">
    <text evidence="2">Belongs to the multi antimicrobial extrusion (MATE) (TC 2.A.66.1) family. MepA subfamily.</text>
</comment>
<evidence type="ECO:0000313" key="12">
    <source>
        <dbReference type="Proteomes" id="UP000886743"/>
    </source>
</evidence>
<evidence type="ECO:0000256" key="2">
    <source>
        <dbReference type="ARBA" id="ARBA00008417"/>
    </source>
</evidence>
<evidence type="ECO:0000256" key="3">
    <source>
        <dbReference type="ARBA" id="ARBA00022106"/>
    </source>
</evidence>
<evidence type="ECO:0000256" key="1">
    <source>
        <dbReference type="ARBA" id="ARBA00004651"/>
    </source>
</evidence>
<dbReference type="AlphaFoldDB" id="A0A9D1NFJ9"/>
<evidence type="ECO:0000256" key="6">
    <source>
        <dbReference type="ARBA" id="ARBA00022692"/>
    </source>
</evidence>
<dbReference type="PIRSF" id="PIRSF006603">
    <property type="entry name" value="DinF"/>
    <property type="match status" value="1"/>
</dbReference>
<comment type="caution">
    <text evidence="11">The sequence shown here is derived from an EMBL/GenBank/DDBJ whole genome shotgun (WGS) entry which is preliminary data.</text>
</comment>
<reference evidence="11" key="2">
    <citation type="journal article" date="2021" name="PeerJ">
        <title>Extensive microbial diversity within the chicken gut microbiome revealed by metagenomics and culture.</title>
        <authorList>
            <person name="Gilroy R."/>
            <person name="Ravi A."/>
            <person name="Getino M."/>
            <person name="Pursley I."/>
            <person name="Horton D.L."/>
            <person name="Alikhan N.F."/>
            <person name="Baker D."/>
            <person name="Gharbi K."/>
            <person name="Hall N."/>
            <person name="Watson M."/>
            <person name="Adriaenssens E.M."/>
            <person name="Foster-Nyarko E."/>
            <person name="Jarju S."/>
            <person name="Secka A."/>
            <person name="Antonio M."/>
            <person name="Oren A."/>
            <person name="Chaudhuri R.R."/>
            <person name="La Ragione R."/>
            <person name="Hildebrand F."/>
            <person name="Pallen M.J."/>
        </authorList>
    </citation>
    <scope>NUCLEOTIDE SEQUENCE</scope>
    <source>
        <strain evidence="11">4920</strain>
    </source>
</reference>
<evidence type="ECO:0000256" key="4">
    <source>
        <dbReference type="ARBA" id="ARBA00022448"/>
    </source>
</evidence>
<dbReference type="GO" id="GO:0015297">
    <property type="term" value="F:antiporter activity"/>
    <property type="evidence" value="ECO:0007669"/>
    <property type="project" value="InterPro"/>
</dbReference>
<dbReference type="GO" id="GO:0005886">
    <property type="term" value="C:plasma membrane"/>
    <property type="evidence" value="ECO:0007669"/>
    <property type="project" value="UniProtKB-SubCell"/>
</dbReference>
<dbReference type="Proteomes" id="UP000886743">
    <property type="component" value="Unassembled WGS sequence"/>
</dbReference>
<dbReference type="EMBL" id="DVOF01000003">
    <property type="protein sequence ID" value="HIV01940.1"/>
    <property type="molecule type" value="Genomic_DNA"/>
</dbReference>
<name>A0A9D1NFJ9_9FIRM</name>
<dbReference type="Pfam" id="PF01554">
    <property type="entry name" value="MatE"/>
    <property type="match status" value="2"/>
</dbReference>
<evidence type="ECO:0000256" key="5">
    <source>
        <dbReference type="ARBA" id="ARBA00022475"/>
    </source>
</evidence>
<dbReference type="InterPro" id="IPR048279">
    <property type="entry name" value="MdtK-like"/>
</dbReference>
<accession>A0A9D1NFJ9</accession>
<dbReference type="InterPro" id="IPR051327">
    <property type="entry name" value="MATE_MepA_subfamily"/>
</dbReference>
<feature type="transmembrane region" description="Helical" evidence="10">
    <location>
        <begin position="15"/>
        <end position="35"/>
    </location>
</feature>
<evidence type="ECO:0000313" key="11">
    <source>
        <dbReference type="EMBL" id="HIV01940.1"/>
    </source>
</evidence>
<sequence>MDNTQQLGSAPIGKLLFKLAVPAVAAQIVNILYNIVDRIYIGHIPDIGSAALTGVGVTFPVLMIISAFSSLVGMGGAPLASIKMGEKDMDGAQRILGNAVLMLLIFSVVLTAVFLIFNEPILYTFGASKDTIGYAMEYMTIYVCGTIFVQIALGLNSFITAQGAAKTSMMTVLIGAIINIVLDPVFIFGLNMGVSGAALATVIAQAVSAIWVFCYLLSKRTKLRISLRSIRLKWKVVTGILALGVSPFIMQSTESLLNVVFNTSLLKYGGDIAVGAMTILSSLMQVMSMPIQGLTQGAQPIVSYNYGARNLDRVKKAYKLLLIACLTYAVLFWAAMMLFPNIFVAMFASDPALASFTVWALRIYMSMIFVMGAQTACQQTFIALGQAKVSLFLALLRKIVLLIPLIYLLPTFFAGNDGKLFGVFLAEPISDTLAVATTVTLFAIQFRKIMRRAEVDKRLAEEI</sequence>
<feature type="transmembrane region" description="Helical" evidence="10">
    <location>
        <begin position="421"/>
        <end position="444"/>
    </location>
</feature>
<dbReference type="NCBIfam" id="TIGR00797">
    <property type="entry name" value="matE"/>
    <property type="match status" value="1"/>
</dbReference>
<feature type="transmembrane region" description="Helical" evidence="10">
    <location>
        <begin position="265"/>
        <end position="284"/>
    </location>
</feature>
<feature type="transmembrane region" description="Helical" evidence="10">
    <location>
        <begin position="320"/>
        <end position="339"/>
    </location>
</feature>
<feature type="transmembrane region" description="Helical" evidence="10">
    <location>
        <begin position="196"/>
        <end position="216"/>
    </location>
</feature>
<dbReference type="CDD" id="cd13143">
    <property type="entry name" value="MATE_MepA_like"/>
    <property type="match status" value="1"/>
</dbReference>
<reference evidence="11" key="1">
    <citation type="submission" date="2020-10" db="EMBL/GenBank/DDBJ databases">
        <authorList>
            <person name="Gilroy R."/>
        </authorList>
    </citation>
    <scope>NUCLEOTIDE SEQUENCE</scope>
    <source>
        <strain evidence="11">4920</strain>
    </source>
</reference>
<dbReference type="GO" id="GO:0046677">
    <property type="term" value="P:response to antibiotic"/>
    <property type="evidence" value="ECO:0007669"/>
    <property type="project" value="UniProtKB-KW"/>
</dbReference>
<feature type="transmembrane region" description="Helical" evidence="10">
    <location>
        <begin position="171"/>
        <end position="190"/>
    </location>
</feature>
<keyword evidence="7 10" id="KW-1133">Transmembrane helix</keyword>
<keyword evidence="4" id="KW-0813">Transport</keyword>
<feature type="transmembrane region" description="Helical" evidence="10">
    <location>
        <begin position="236"/>
        <end position="253"/>
    </location>
</feature>
<keyword evidence="8 10" id="KW-0472">Membrane</keyword>
<feature type="transmembrane region" description="Helical" evidence="10">
    <location>
        <begin position="47"/>
        <end position="74"/>
    </location>
</feature>
<dbReference type="PANTHER" id="PTHR43823:SF3">
    <property type="entry name" value="MULTIDRUG EXPORT PROTEIN MEPA"/>
    <property type="match status" value="1"/>
</dbReference>
<keyword evidence="6 10" id="KW-0812">Transmembrane</keyword>
<dbReference type="PANTHER" id="PTHR43823">
    <property type="entry name" value="SPORULATION PROTEIN YKVU"/>
    <property type="match status" value="1"/>
</dbReference>
<evidence type="ECO:0000256" key="10">
    <source>
        <dbReference type="SAM" id="Phobius"/>
    </source>
</evidence>
<evidence type="ECO:0000256" key="8">
    <source>
        <dbReference type="ARBA" id="ARBA00023136"/>
    </source>
</evidence>
<dbReference type="InterPro" id="IPR045070">
    <property type="entry name" value="MATE_MepA-like"/>
</dbReference>
<dbReference type="InterPro" id="IPR002528">
    <property type="entry name" value="MATE_fam"/>
</dbReference>
<comment type="subcellular location">
    <subcellularLocation>
        <location evidence="1">Cell membrane</location>
        <topology evidence="1">Multi-pass membrane protein</topology>
    </subcellularLocation>
</comment>
<dbReference type="GO" id="GO:0042910">
    <property type="term" value="F:xenobiotic transmembrane transporter activity"/>
    <property type="evidence" value="ECO:0007669"/>
    <property type="project" value="InterPro"/>
</dbReference>
<feature type="transmembrane region" description="Helical" evidence="10">
    <location>
        <begin position="95"/>
        <end position="118"/>
    </location>
</feature>
<evidence type="ECO:0000256" key="7">
    <source>
        <dbReference type="ARBA" id="ARBA00022989"/>
    </source>
</evidence>
<organism evidence="11 12">
    <name type="scientific">Candidatus Aphodoplasma excrementigallinarum</name>
    <dbReference type="NCBI Taxonomy" id="2840673"/>
    <lineage>
        <taxon>Bacteria</taxon>
        <taxon>Bacillati</taxon>
        <taxon>Bacillota</taxon>
        <taxon>Clostridia</taxon>
        <taxon>Eubacteriales</taxon>
        <taxon>Candidatus Aphodoplasma</taxon>
    </lineage>
</organism>
<evidence type="ECO:0000256" key="9">
    <source>
        <dbReference type="ARBA" id="ARBA00023251"/>
    </source>
</evidence>
<proteinExistence type="inferred from homology"/>
<keyword evidence="9" id="KW-0046">Antibiotic resistance</keyword>
<feature type="transmembrane region" description="Helical" evidence="10">
    <location>
        <begin position="389"/>
        <end position="409"/>
    </location>
</feature>